<sequence>MSLAAIAQKERAKRLIPRLDACAMRIDEGSIVRSHAMVYAAFLSDYVAGRIDAANPETVGMLSMADEFCELVEHEYPVIN</sequence>
<dbReference type="EMBL" id="SNSQ01000092">
    <property type="protein sequence ID" value="TEU32927.1"/>
    <property type="molecule type" value="Genomic_DNA"/>
</dbReference>
<protein>
    <submittedName>
        <fullName evidence="1">Uncharacterized protein</fullName>
    </submittedName>
</protein>
<proteinExistence type="predicted"/>
<dbReference type="RefSeq" id="WP_134257772.1">
    <property type="nucleotide sequence ID" value="NZ_SNSG01000106.1"/>
</dbReference>
<comment type="caution">
    <text evidence="1">The sequence shown here is derived from an EMBL/GenBank/DDBJ whole genome shotgun (WGS) entry which is preliminary data.</text>
</comment>
<name>A0AAX2RD90_BURCE</name>
<evidence type="ECO:0000313" key="1">
    <source>
        <dbReference type="EMBL" id="TEU32927.1"/>
    </source>
</evidence>
<evidence type="ECO:0000313" key="2">
    <source>
        <dbReference type="Proteomes" id="UP000298234"/>
    </source>
</evidence>
<dbReference type="Proteomes" id="UP000298234">
    <property type="component" value="Unassembled WGS sequence"/>
</dbReference>
<accession>A0AAX2RD90</accession>
<dbReference type="GeneID" id="99665344"/>
<gene>
    <name evidence="1" type="ORF">E3D37_41915</name>
</gene>
<organism evidence="1 2">
    <name type="scientific">Burkholderia cepacia</name>
    <name type="common">Pseudomonas cepacia</name>
    <dbReference type="NCBI Taxonomy" id="292"/>
    <lineage>
        <taxon>Bacteria</taxon>
        <taxon>Pseudomonadati</taxon>
        <taxon>Pseudomonadota</taxon>
        <taxon>Betaproteobacteria</taxon>
        <taxon>Burkholderiales</taxon>
        <taxon>Burkholderiaceae</taxon>
        <taxon>Burkholderia</taxon>
        <taxon>Burkholderia cepacia complex</taxon>
    </lineage>
</organism>
<reference evidence="1 2" key="1">
    <citation type="submission" date="2019-03" db="EMBL/GenBank/DDBJ databases">
        <title>Burkholderia cepacia outbreak.</title>
        <authorList>
            <person name="Farzana R."/>
            <person name="Walsh T.R."/>
        </authorList>
    </citation>
    <scope>NUCLEOTIDE SEQUENCE [LARGE SCALE GENOMIC DNA]</scope>
    <source>
        <strain evidence="2">d13</strain>
    </source>
</reference>
<dbReference type="AlphaFoldDB" id="A0AAX2RD90"/>